<keyword evidence="1" id="KW-0436">Ligase</keyword>
<organism evidence="3 4">
    <name type="scientific">Tanacetum coccineum</name>
    <dbReference type="NCBI Taxonomy" id="301880"/>
    <lineage>
        <taxon>Eukaryota</taxon>
        <taxon>Viridiplantae</taxon>
        <taxon>Streptophyta</taxon>
        <taxon>Embryophyta</taxon>
        <taxon>Tracheophyta</taxon>
        <taxon>Spermatophyta</taxon>
        <taxon>Magnoliopsida</taxon>
        <taxon>eudicotyledons</taxon>
        <taxon>Gunneridae</taxon>
        <taxon>Pentapetalae</taxon>
        <taxon>asterids</taxon>
        <taxon>campanulids</taxon>
        <taxon>Asterales</taxon>
        <taxon>Asteraceae</taxon>
        <taxon>Asteroideae</taxon>
        <taxon>Anthemideae</taxon>
        <taxon>Anthemidinae</taxon>
        <taxon>Tanacetum</taxon>
    </lineage>
</organism>
<feature type="domain" description="Arginyl-tRNA synthetase catalytic core" evidence="2">
    <location>
        <begin position="109"/>
        <end position="145"/>
    </location>
</feature>
<dbReference type="InterPro" id="IPR035684">
    <property type="entry name" value="ArgRS_core"/>
</dbReference>
<keyword evidence="1" id="KW-0030">Aminoacyl-tRNA synthetase</keyword>
<keyword evidence="1" id="KW-0067">ATP-binding</keyword>
<dbReference type="Gene3D" id="3.40.50.620">
    <property type="entry name" value="HUPs"/>
    <property type="match status" value="1"/>
</dbReference>
<dbReference type="EMBL" id="BQNB010015383">
    <property type="protein sequence ID" value="GJT39396.1"/>
    <property type="molecule type" value="Genomic_DNA"/>
</dbReference>
<sequence length="168" mass="19509">MAGKEDKKVYIPKPNNPKPLLLRERPAKDDACHHSATRILNMVPTKKVDKTPYELWYRLNVEKVEWIIYLTDVGQKDHFHMFFNAAKCAGWLSNEEGEYPKTSSRIWDAVWTDEQLEQTAEALGYGAVKYADLKNNRLTNYKFNYDQMLSDKAMNLNLTRTSESESDA</sequence>
<name>A0ABQ5DJI7_9ASTR</name>
<comment type="caution">
    <text evidence="3">The sequence shown here is derived from an EMBL/GenBank/DDBJ whole genome shotgun (WGS) entry which is preliminary data.</text>
</comment>
<dbReference type="Proteomes" id="UP001151760">
    <property type="component" value="Unassembled WGS sequence"/>
</dbReference>
<keyword evidence="1" id="KW-0547">Nucleotide-binding</keyword>
<evidence type="ECO:0000256" key="1">
    <source>
        <dbReference type="RuleBase" id="RU363038"/>
    </source>
</evidence>
<keyword evidence="1" id="KW-0648">Protein biosynthesis</keyword>
<dbReference type="InterPro" id="IPR014729">
    <property type="entry name" value="Rossmann-like_a/b/a_fold"/>
</dbReference>
<evidence type="ECO:0000313" key="3">
    <source>
        <dbReference type="EMBL" id="GJT39396.1"/>
    </source>
</evidence>
<accession>A0ABQ5DJI7</accession>
<reference evidence="3" key="1">
    <citation type="journal article" date="2022" name="Int. J. Mol. Sci.">
        <title>Draft Genome of Tanacetum Coccineum: Genomic Comparison of Closely Related Tanacetum-Family Plants.</title>
        <authorList>
            <person name="Yamashiro T."/>
            <person name="Shiraishi A."/>
            <person name="Nakayama K."/>
            <person name="Satake H."/>
        </authorList>
    </citation>
    <scope>NUCLEOTIDE SEQUENCE</scope>
</reference>
<evidence type="ECO:0000313" key="4">
    <source>
        <dbReference type="Proteomes" id="UP001151760"/>
    </source>
</evidence>
<dbReference type="Pfam" id="PF00750">
    <property type="entry name" value="tRNA-synt_1d"/>
    <property type="match status" value="1"/>
</dbReference>
<evidence type="ECO:0000259" key="2">
    <source>
        <dbReference type="Pfam" id="PF00750"/>
    </source>
</evidence>
<dbReference type="SUPFAM" id="SSF52374">
    <property type="entry name" value="Nucleotidylyl transferase"/>
    <property type="match status" value="1"/>
</dbReference>
<dbReference type="InterPro" id="IPR001278">
    <property type="entry name" value="Arg-tRNA-ligase"/>
</dbReference>
<keyword evidence="4" id="KW-1185">Reference proteome</keyword>
<proteinExistence type="inferred from homology"/>
<dbReference type="PANTHER" id="PTHR11956:SF5">
    <property type="entry name" value="ARGININE--TRNA LIGASE, CYTOPLASMIC"/>
    <property type="match status" value="1"/>
</dbReference>
<comment type="similarity">
    <text evidence="1">Belongs to the class-I aminoacyl-tRNA synthetase family.</text>
</comment>
<protein>
    <submittedName>
        <fullName evidence="3">Arginine--tRNA ligase, cytoplasmic-like protein</fullName>
    </submittedName>
</protein>
<dbReference type="PANTHER" id="PTHR11956">
    <property type="entry name" value="ARGINYL-TRNA SYNTHETASE"/>
    <property type="match status" value="1"/>
</dbReference>
<gene>
    <name evidence="3" type="ORF">Tco_0939261</name>
</gene>
<reference evidence="3" key="2">
    <citation type="submission" date="2022-01" db="EMBL/GenBank/DDBJ databases">
        <authorList>
            <person name="Yamashiro T."/>
            <person name="Shiraishi A."/>
            <person name="Satake H."/>
            <person name="Nakayama K."/>
        </authorList>
    </citation>
    <scope>NUCLEOTIDE SEQUENCE</scope>
</reference>